<dbReference type="STRING" id="931890.G8JWZ5"/>
<proteinExistence type="inferred from homology"/>
<dbReference type="HOGENOM" id="CLU_015718_1_0_1"/>
<dbReference type="InterPro" id="IPR017975">
    <property type="entry name" value="Tubulin_CS"/>
</dbReference>
<evidence type="ECO:0000259" key="11">
    <source>
        <dbReference type="SMART" id="SM00865"/>
    </source>
</evidence>
<protein>
    <recommendedName>
        <fullName evidence="3 9">Tubulin gamma chain</fullName>
    </recommendedName>
</protein>
<evidence type="ECO:0000256" key="6">
    <source>
        <dbReference type="ARBA" id="ARBA00022741"/>
    </source>
</evidence>
<keyword evidence="13" id="KW-1185">Reference proteome</keyword>
<dbReference type="InterPro" id="IPR036525">
    <property type="entry name" value="Tubulin/FtsZ_GTPase_sf"/>
</dbReference>
<reference evidence="13" key="1">
    <citation type="journal article" date="2012" name="G3 (Bethesda)">
        <title>Pichia sorbitophila, an interspecies yeast hybrid reveals early steps of genome resolution following polyploidization.</title>
        <authorList>
            <person name="Leh Louis V."/>
            <person name="Despons L."/>
            <person name="Friedrich A."/>
            <person name="Martin T."/>
            <person name="Durrens P."/>
            <person name="Casaregola S."/>
            <person name="Neuveglise C."/>
            <person name="Fairhead C."/>
            <person name="Marck C."/>
            <person name="Cruz J.A."/>
            <person name="Straub M.L."/>
            <person name="Kugler V."/>
            <person name="Sacerdot C."/>
            <person name="Uzunov Z."/>
            <person name="Thierry A."/>
            <person name="Weiss S."/>
            <person name="Bleykasten C."/>
            <person name="De Montigny J."/>
            <person name="Jacques N."/>
            <person name="Jung P."/>
            <person name="Lemaire M."/>
            <person name="Mallet S."/>
            <person name="Morel G."/>
            <person name="Richard G.F."/>
            <person name="Sarkar A."/>
            <person name="Savel G."/>
            <person name="Schacherer J."/>
            <person name="Seret M.L."/>
            <person name="Talla E."/>
            <person name="Samson G."/>
            <person name="Jubin C."/>
            <person name="Poulain J."/>
            <person name="Vacherie B."/>
            <person name="Barbe V."/>
            <person name="Pelletier E."/>
            <person name="Sherman D.J."/>
            <person name="Westhof E."/>
            <person name="Weissenbach J."/>
            <person name="Baret P.V."/>
            <person name="Wincker P."/>
            <person name="Gaillardin C."/>
            <person name="Dujon B."/>
            <person name="Souciet J.L."/>
        </authorList>
    </citation>
    <scope>NUCLEOTIDE SEQUENCE [LARGE SCALE GENOMIC DNA]</scope>
    <source>
        <strain evidence="13">CBS 270.75 / DBVPG 7215 / KCTC 17166 / NRRL Y-17582</strain>
    </source>
</reference>
<dbReference type="GO" id="GO:0005200">
    <property type="term" value="F:structural constituent of cytoskeleton"/>
    <property type="evidence" value="ECO:0007669"/>
    <property type="project" value="EnsemblFungi"/>
</dbReference>
<dbReference type="RefSeq" id="XP_003648186.1">
    <property type="nucleotide sequence ID" value="XM_003648138.1"/>
</dbReference>
<dbReference type="Gene3D" id="3.30.1330.20">
    <property type="entry name" value="Tubulin/FtsZ, C-terminal domain"/>
    <property type="match status" value="1"/>
</dbReference>
<comment type="subcellular location">
    <subcellularLocation>
        <location evidence="1">Cytoplasm</location>
        <location evidence="1">Cytoskeleton</location>
        <location evidence="1">Microtubule organizing center</location>
    </subcellularLocation>
</comment>
<evidence type="ECO:0000313" key="13">
    <source>
        <dbReference type="Proteomes" id="UP000006790"/>
    </source>
</evidence>
<dbReference type="InParanoid" id="G8JWZ5"/>
<evidence type="ECO:0000259" key="10">
    <source>
        <dbReference type="SMART" id="SM00864"/>
    </source>
</evidence>
<keyword evidence="7 9" id="KW-0342">GTP-binding</keyword>
<dbReference type="SUPFAM" id="SSF52490">
    <property type="entry name" value="Tubulin nucleotide-binding domain-like"/>
    <property type="match status" value="1"/>
</dbReference>
<keyword evidence="6 9" id="KW-0547">Nucleotide-binding</keyword>
<dbReference type="KEGG" id="erc:Ecym_8073"/>
<dbReference type="Pfam" id="PF03953">
    <property type="entry name" value="Tubulin_C"/>
    <property type="match status" value="1"/>
</dbReference>
<dbReference type="GO" id="GO:0007052">
    <property type="term" value="P:mitotic spindle organization"/>
    <property type="evidence" value="ECO:0007669"/>
    <property type="project" value="EnsemblFungi"/>
</dbReference>
<dbReference type="OMA" id="HRYISIL"/>
<dbReference type="InterPro" id="IPR003008">
    <property type="entry name" value="Tubulin_FtsZ_GTPase"/>
</dbReference>
<evidence type="ECO:0000256" key="5">
    <source>
        <dbReference type="ARBA" id="ARBA00022701"/>
    </source>
</evidence>
<dbReference type="SMART" id="SM00864">
    <property type="entry name" value="Tubulin"/>
    <property type="match status" value="1"/>
</dbReference>
<accession>G8JWZ5</accession>
<dbReference type="EMBL" id="CP002504">
    <property type="protein sequence ID" value="AET41369.1"/>
    <property type="molecule type" value="Genomic_DNA"/>
</dbReference>
<dbReference type="FunCoup" id="G8JWZ5">
    <property type="interactions" value="679"/>
</dbReference>
<dbReference type="CDD" id="cd02188">
    <property type="entry name" value="gamma_tubulin"/>
    <property type="match status" value="1"/>
</dbReference>
<keyword evidence="5 9" id="KW-0493">Microtubule</keyword>
<dbReference type="InterPro" id="IPR037103">
    <property type="entry name" value="Tubulin/FtsZ-like_C"/>
</dbReference>
<keyword evidence="8" id="KW-0206">Cytoskeleton</keyword>
<gene>
    <name evidence="12" type="ordered locus">Ecym_8073</name>
</gene>
<name>G8JWZ5_ERECY</name>
<dbReference type="Pfam" id="PF00091">
    <property type="entry name" value="Tubulin"/>
    <property type="match status" value="1"/>
</dbReference>
<dbReference type="GO" id="GO:0005874">
    <property type="term" value="C:microtubule"/>
    <property type="evidence" value="ECO:0007669"/>
    <property type="project" value="UniProtKB-KW"/>
</dbReference>
<dbReference type="GO" id="GO:0005824">
    <property type="term" value="C:outer plaque of spindle pole body"/>
    <property type="evidence" value="ECO:0007669"/>
    <property type="project" value="EnsemblFungi"/>
</dbReference>
<comment type="similarity">
    <text evidence="2 9">Belongs to the tubulin family.</text>
</comment>
<dbReference type="PANTHER" id="PTHR11588">
    <property type="entry name" value="TUBULIN"/>
    <property type="match status" value="1"/>
</dbReference>
<feature type="domain" description="Tubulin/FtsZ GTPase" evidence="10">
    <location>
        <begin position="51"/>
        <end position="247"/>
    </location>
</feature>
<dbReference type="PROSITE" id="PS00227">
    <property type="entry name" value="TUBULIN"/>
    <property type="match status" value="1"/>
</dbReference>
<evidence type="ECO:0000313" key="12">
    <source>
        <dbReference type="EMBL" id="AET41369.1"/>
    </source>
</evidence>
<dbReference type="InterPro" id="IPR000217">
    <property type="entry name" value="Tubulin"/>
</dbReference>
<evidence type="ECO:0000256" key="8">
    <source>
        <dbReference type="ARBA" id="ARBA00023212"/>
    </source>
</evidence>
<evidence type="ECO:0000256" key="9">
    <source>
        <dbReference type="RuleBase" id="RU000352"/>
    </source>
</evidence>
<evidence type="ECO:0000256" key="1">
    <source>
        <dbReference type="ARBA" id="ARBA00004267"/>
    </source>
</evidence>
<keyword evidence="4" id="KW-0963">Cytoplasm</keyword>
<dbReference type="Proteomes" id="UP000006790">
    <property type="component" value="Chromosome 8"/>
</dbReference>
<feature type="domain" description="Tubulin/FtsZ 2-layer sandwich" evidence="11">
    <location>
        <begin position="249"/>
        <end position="392"/>
    </location>
</feature>
<dbReference type="GO" id="GO:0051417">
    <property type="term" value="P:microtubule nucleation by spindle pole body"/>
    <property type="evidence" value="ECO:0007669"/>
    <property type="project" value="EnsemblFungi"/>
</dbReference>
<comment type="function">
    <text evidence="9">Tubulin is the major constituent of microtubules, protein filaments consisting of alpha- and beta-tubulin heterodimers. Gamma-tubulin is a key component of the gamma-tubulin ring complex (gTuRC) which mediates microtubule nucleation. The gTuRC regulates the minus-end nucleation of alpha-beta tubulin heterodimers that grow into microtubule protafilaments, a critical step in centrosome duplication and spindle formation.</text>
</comment>
<dbReference type="Gene3D" id="3.40.50.1440">
    <property type="entry name" value="Tubulin/FtsZ, GTPase domain"/>
    <property type="match status" value="1"/>
</dbReference>
<dbReference type="InterPro" id="IPR018316">
    <property type="entry name" value="Tubulin/FtsZ_2-layer-sand-dom"/>
</dbReference>
<organism evidence="12 13">
    <name type="scientific">Eremothecium cymbalariae (strain CBS 270.75 / DBVPG 7215 / KCTC 17166 / NRRL Y-17582)</name>
    <name type="common">Yeast</name>
    <dbReference type="NCBI Taxonomy" id="931890"/>
    <lineage>
        <taxon>Eukaryota</taxon>
        <taxon>Fungi</taxon>
        <taxon>Dikarya</taxon>
        <taxon>Ascomycota</taxon>
        <taxon>Saccharomycotina</taxon>
        <taxon>Saccharomycetes</taxon>
        <taxon>Saccharomycetales</taxon>
        <taxon>Saccharomycetaceae</taxon>
        <taxon>Eremothecium</taxon>
    </lineage>
</organism>
<dbReference type="InterPro" id="IPR008280">
    <property type="entry name" value="Tub_FtsZ_C"/>
</dbReference>
<dbReference type="eggNOG" id="KOG1374">
    <property type="taxonomic scope" value="Eukaryota"/>
</dbReference>
<evidence type="ECO:0000256" key="2">
    <source>
        <dbReference type="ARBA" id="ARBA00009636"/>
    </source>
</evidence>
<dbReference type="PRINTS" id="PR01164">
    <property type="entry name" value="GAMMATUBULIN"/>
</dbReference>
<evidence type="ECO:0000256" key="7">
    <source>
        <dbReference type="ARBA" id="ARBA00023134"/>
    </source>
</evidence>
<dbReference type="GO" id="GO:0031122">
    <property type="term" value="P:cytoplasmic microtubule organization"/>
    <property type="evidence" value="ECO:0007669"/>
    <property type="project" value="InterPro"/>
</dbReference>
<dbReference type="SUPFAM" id="SSF55307">
    <property type="entry name" value="Tubulin C-terminal domain-like"/>
    <property type="match status" value="1"/>
</dbReference>
<dbReference type="OrthoDB" id="10249382at2759"/>
<dbReference type="AlphaFoldDB" id="G8JWZ5"/>
<evidence type="ECO:0000256" key="3">
    <source>
        <dbReference type="ARBA" id="ARBA00018848"/>
    </source>
</evidence>
<sequence length="470" mass="52619">MTGEVISIQVGQCGNQVGKQFWGQLAKEHGIGVDGQSLHPEEPNVIKEDDTNIFFRQNDHNRYTPRALLFDLEPSAIADVQNCFPGFFNERNIWISKDELGAGNTWPIGYDYGQENQDEFLNMLDKEIDATGNFEGFQLIHSVAGGTGSGLGSNLLEALSDRYHKKIVTTYSVFPGSESEVVVQPYNTVLTLRRLIDNADASIVFDNEALLNLTARVFRDPNTSYQQTNQLIASVMSSITNSLRFPSYMYNSLPSIFSTLVPTPELHFLVPSFTPFTTDFIPEAKDFKRLTAYDVILDLFDRNNSMVSRDTDTPMYLTIYDVLQGSVEQSDVTRAILKTQQRTKFVPWSPTSIHVNLGKKSSYNLSANSDYVSGMMLANTSSIISVLQKTVSSFDVIFKRGAFLHKFQNGKIFQHGWDEFLESREVIQSVIDEYAAAEQENYLDDILTEEGNAVGGDAEMLDIEGNGDII</sequence>
<evidence type="ECO:0000256" key="4">
    <source>
        <dbReference type="ARBA" id="ARBA00022490"/>
    </source>
</evidence>
<dbReference type="GO" id="GO:0008275">
    <property type="term" value="C:gamma-tubulin small complex"/>
    <property type="evidence" value="ECO:0007669"/>
    <property type="project" value="EnsemblFungi"/>
</dbReference>
<dbReference type="SMART" id="SM00865">
    <property type="entry name" value="Tubulin_C"/>
    <property type="match status" value="1"/>
</dbReference>
<dbReference type="GeneID" id="11469851"/>
<dbReference type="InterPro" id="IPR023123">
    <property type="entry name" value="Tubulin_C"/>
</dbReference>
<dbReference type="Gene3D" id="1.10.287.600">
    <property type="entry name" value="Helix hairpin bin"/>
    <property type="match status" value="1"/>
</dbReference>
<dbReference type="InterPro" id="IPR002454">
    <property type="entry name" value="Gamma_tubulin"/>
</dbReference>
<dbReference type="PRINTS" id="PR01161">
    <property type="entry name" value="TUBULIN"/>
</dbReference>
<dbReference type="GO" id="GO:0005525">
    <property type="term" value="F:GTP binding"/>
    <property type="evidence" value="ECO:0007669"/>
    <property type="project" value="UniProtKB-UniRule"/>
</dbReference>
<dbReference type="GO" id="GO:2000767">
    <property type="term" value="P:positive regulation of cytoplasmic translation"/>
    <property type="evidence" value="ECO:0007669"/>
    <property type="project" value="EnsemblFungi"/>
</dbReference>
<dbReference type="GO" id="GO:0005822">
    <property type="term" value="C:inner plaque of spindle pole body"/>
    <property type="evidence" value="ECO:0007669"/>
    <property type="project" value="EnsemblFungi"/>
</dbReference>